<protein>
    <recommendedName>
        <fullName evidence="3">Intracellular proteinase inhibitor BsuPI domain-containing protein</fullName>
    </recommendedName>
</protein>
<dbReference type="PROSITE" id="PS51257">
    <property type="entry name" value="PROKAR_LIPOPROTEIN"/>
    <property type="match status" value="1"/>
</dbReference>
<evidence type="ECO:0008006" key="3">
    <source>
        <dbReference type="Google" id="ProtNLM"/>
    </source>
</evidence>
<gene>
    <name evidence="1" type="ORF">J2Z18_002631</name>
</gene>
<accession>A0ABS4FBB3</accession>
<dbReference type="Proteomes" id="UP000706926">
    <property type="component" value="Unassembled WGS sequence"/>
</dbReference>
<comment type="caution">
    <text evidence="1">The sequence shown here is derived from an EMBL/GenBank/DDBJ whole genome shotgun (WGS) entry which is preliminary data.</text>
</comment>
<dbReference type="RefSeq" id="WP_007127742.1">
    <property type="nucleotide sequence ID" value="NZ_CP139098.1"/>
</dbReference>
<reference evidence="1 2" key="1">
    <citation type="submission" date="2021-03" db="EMBL/GenBank/DDBJ databases">
        <title>Genomic Encyclopedia of Type Strains, Phase IV (KMG-IV): sequencing the most valuable type-strain genomes for metagenomic binning, comparative biology and taxonomic classification.</title>
        <authorList>
            <person name="Goeker M."/>
        </authorList>
    </citation>
    <scope>NUCLEOTIDE SEQUENCE [LARGE SCALE GENOMIC DNA]</scope>
    <source>
        <strain evidence="1 2">DSM 15596</strain>
    </source>
</reference>
<name>A0ABS4FBB3_9BACL</name>
<dbReference type="GeneID" id="95404616"/>
<evidence type="ECO:0000313" key="2">
    <source>
        <dbReference type="Proteomes" id="UP000706926"/>
    </source>
</evidence>
<organism evidence="1 2">
    <name type="scientific">Paenibacillus lactis</name>
    <dbReference type="NCBI Taxonomy" id="228574"/>
    <lineage>
        <taxon>Bacteria</taxon>
        <taxon>Bacillati</taxon>
        <taxon>Bacillota</taxon>
        <taxon>Bacilli</taxon>
        <taxon>Bacillales</taxon>
        <taxon>Paenibacillaceae</taxon>
        <taxon>Paenibacillus</taxon>
    </lineage>
</organism>
<keyword evidence="2" id="KW-1185">Reference proteome</keyword>
<sequence length="162" mass="18213">MKKFAMIFLLFILGCQSVESERSLADKAETIPSSTSEAEQYPVAVDVIVPEQVGVNESFTMNAEIKNTADEMLEITTGDPVFYYIIRDSTGKAINTVARTDIGIVRTIDMKEVIVEKHSYRFKNPGIYEISAVLEFTLHYGDGSSKVYELETERKKIQALED</sequence>
<evidence type="ECO:0000313" key="1">
    <source>
        <dbReference type="EMBL" id="MBP1893529.1"/>
    </source>
</evidence>
<dbReference type="EMBL" id="JAGGKI010000005">
    <property type="protein sequence ID" value="MBP1893529.1"/>
    <property type="molecule type" value="Genomic_DNA"/>
</dbReference>
<proteinExistence type="predicted"/>